<feature type="domain" description="RRM" evidence="4">
    <location>
        <begin position="69"/>
        <end position="139"/>
    </location>
</feature>
<dbReference type="InterPro" id="IPR024326">
    <property type="entry name" value="RRP7_C"/>
</dbReference>
<comment type="similarity">
    <text evidence="1">Belongs to the RRP7 family.</text>
</comment>
<dbReference type="SUPFAM" id="SSF54928">
    <property type="entry name" value="RNA-binding domain, RBD"/>
    <property type="match status" value="1"/>
</dbReference>
<evidence type="ECO:0000256" key="2">
    <source>
        <dbReference type="PROSITE-ProRule" id="PRU00176"/>
    </source>
</evidence>
<dbReference type="Gene3D" id="3.30.70.330">
    <property type="match status" value="1"/>
</dbReference>
<evidence type="ECO:0000313" key="5">
    <source>
        <dbReference type="EMBL" id="RUP06348.1"/>
    </source>
</evidence>
<dbReference type="InterPro" id="IPR000504">
    <property type="entry name" value="RRM_dom"/>
</dbReference>
<feature type="compositionally biased region" description="Basic residues" evidence="3">
    <location>
        <begin position="136"/>
        <end position="148"/>
    </location>
</feature>
<protein>
    <submittedName>
        <fullName evidence="5">Ribosomal RNA-processing protein 7-domain-containing protein</fullName>
    </submittedName>
</protein>
<dbReference type="InterPro" id="IPR040446">
    <property type="entry name" value="RRP7"/>
</dbReference>
<dbReference type="GO" id="GO:0032545">
    <property type="term" value="C:CURI complex"/>
    <property type="evidence" value="ECO:0007669"/>
    <property type="project" value="TreeGrafter"/>
</dbReference>
<dbReference type="Proteomes" id="UP000268093">
    <property type="component" value="Unassembled WGS sequence"/>
</dbReference>
<dbReference type="GO" id="GO:0003723">
    <property type="term" value="F:RNA binding"/>
    <property type="evidence" value="ECO:0007669"/>
    <property type="project" value="UniProtKB-UniRule"/>
</dbReference>
<comment type="caution">
    <text evidence="5">The sequence shown here is derived from an EMBL/GenBank/DDBJ whole genome shotgun (WGS) entry which is preliminary data.</text>
</comment>
<dbReference type="GO" id="GO:0034456">
    <property type="term" value="C:UTP-C complex"/>
    <property type="evidence" value="ECO:0007669"/>
    <property type="project" value="TreeGrafter"/>
</dbReference>
<dbReference type="AlphaFoldDB" id="A0A433AUE3"/>
<dbReference type="PROSITE" id="PS50102">
    <property type="entry name" value="RRM"/>
    <property type="match status" value="1"/>
</dbReference>
<dbReference type="EMBL" id="RBNI01016913">
    <property type="protein sequence ID" value="RUP06348.1"/>
    <property type="molecule type" value="Genomic_DNA"/>
</dbReference>
<dbReference type="CDD" id="cd12932">
    <property type="entry name" value="RRP7_like"/>
    <property type="match status" value="1"/>
</dbReference>
<evidence type="ECO:0000256" key="3">
    <source>
        <dbReference type="SAM" id="MobiDB-lite"/>
    </source>
</evidence>
<evidence type="ECO:0000313" key="6">
    <source>
        <dbReference type="Proteomes" id="UP000268093"/>
    </source>
</evidence>
<feature type="compositionally biased region" description="Acidic residues" evidence="3">
    <location>
        <begin position="109"/>
        <end position="129"/>
    </location>
</feature>
<dbReference type="Pfam" id="PF12923">
    <property type="entry name" value="RRP7"/>
    <property type="match status" value="1"/>
</dbReference>
<sequence>MPKDSQKKKKPSEKTQDPTNDNALHQFSGFKLLPIHCPTTAFPEGYAIHYFYLKRHDARKEDPRTPKGRTLFLLNLPVDTTENHLRALFRPYGRVESVIFHDKKKTDDNNDNDGEDDMELEDRDQEEKNEEVSNKLSKKQRAAARKKKDAQIPDLPTEIRRVLPSGSYAHVVFLEEQELDKVLAMSRKKRVWGEGLETGEGGSKVPPLGFQKYLAIYNLSRPDPAVLQARVDSYMLKFTNREYEREKEALAKLNRMDDDGFVLVTRKGRRGINTDGTITVTAARADEVKNLKPKKKELVDFYRFQMREAKRDSKCLVVETGVVLVG</sequence>
<dbReference type="PANTHER" id="PTHR13191:SF0">
    <property type="entry name" value="RIBOSOMAL RNA-PROCESSING PROTEIN 7 HOMOLOG A-RELATED"/>
    <property type="match status" value="1"/>
</dbReference>
<dbReference type="InterPro" id="IPR035979">
    <property type="entry name" value="RBD_domain_sf"/>
</dbReference>
<dbReference type="CDD" id="cd12293">
    <property type="entry name" value="dRRM_Rrp7p"/>
    <property type="match status" value="1"/>
</dbReference>
<organism evidence="5 6">
    <name type="scientific">Jimgerdemannia flammicorona</name>
    <dbReference type="NCBI Taxonomy" id="994334"/>
    <lineage>
        <taxon>Eukaryota</taxon>
        <taxon>Fungi</taxon>
        <taxon>Fungi incertae sedis</taxon>
        <taxon>Mucoromycota</taxon>
        <taxon>Mucoromycotina</taxon>
        <taxon>Endogonomycetes</taxon>
        <taxon>Endogonales</taxon>
        <taxon>Endogonaceae</taxon>
        <taxon>Jimgerdemannia</taxon>
    </lineage>
</organism>
<name>A0A433AUE3_9FUNG</name>
<evidence type="ECO:0000259" key="4">
    <source>
        <dbReference type="PROSITE" id="PS50102"/>
    </source>
</evidence>
<gene>
    <name evidence="5" type="ORF">BC936DRAFT_140377</name>
</gene>
<dbReference type="OrthoDB" id="5390at2759"/>
<dbReference type="GO" id="GO:0000028">
    <property type="term" value="P:ribosomal small subunit assembly"/>
    <property type="evidence" value="ECO:0007669"/>
    <property type="project" value="TreeGrafter"/>
</dbReference>
<accession>A0A433AUE3</accession>
<proteinExistence type="inferred from homology"/>
<dbReference type="Pfam" id="PF17799">
    <property type="entry name" value="RRM_Rrp7"/>
    <property type="match status" value="1"/>
</dbReference>
<feature type="compositionally biased region" description="Basic residues" evidence="3">
    <location>
        <begin position="1"/>
        <end position="11"/>
    </location>
</feature>
<evidence type="ECO:0000256" key="1">
    <source>
        <dbReference type="ARBA" id="ARBA00006110"/>
    </source>
</evidence>
<reference evidence="5 6" key="1">
    <citation type="journal article" date="2018" name="New Phytol.">
        <title>Phylogenomics of Endogonaceae and evolution of mycorrhizas within Mucoromycota.</title>
        <authorList>
            <person name="Chang Y."/>
            <person name="Desiro A."/>
            <person name="Na H."/>
            <person name="Sandor L."/>
            <person name="Lipzen A."/>
            <person name="Clum A."/>
            <person name="Barry K."/>
            <person name="Grigoriev I.V."/>
            <person name="Martin F.M."/>
            <person name="Stajich J.E."/>
            <person name="Smith M.E."/>
            <person name="Bonito G."/>
            <person name="Spatafora J.W."/>
        </authorList>
    </citation>
    <scope>NUCLEOTIDE SEQUENCE [LARGE SCALE GENOMIC DNA]</scope>
    <source>
        <strain evidence="5 6">GMNB39</strain>
    </source>
</reference>
<dbReference type="GO" id="GO:0006364">
    <property type="term" value="P:rRNA processing"/>
    <property type="evidence" value="ECO:0007669"/>
    <property type="project" value="TreeGrafter"/>
</dbReference>
<feature type="region of interest" description="Disordered" evidence="3">
    <location>
        <begin position="103"/>
        <end position="151"/>
    </location>
</feature>
<dbReference type="PANTHER" id="PTHR13191">
    <property type="entry name" value="RIBOSOMAL RNA PROCESSING PROTEIN 7-RELATED"/>
    <property type="match status" value="1"/>
</dbReference>
<dbReference type="InterPro" id="IPR040447">
    <property type="entry name" value="RRM_Rrp7"/>
</dbReference>
<keyword evidence="6" id="KW-1185">Reference proteome</keyword>
<feature type="region of interest" description="Disordered" evidence="3">
    <location>
        <begin position="1"/>
        <end position="23"/>
    </location>
</feature>
<keyword evidence="2" id="KW-0694">RNA-binding</keyword>
<dbReference type="SMART" id="SM00360">
    <property type="entry name" value="RRM"/>
    <property type="match status" value="1"/>
</dbReference>
<dbReference type="InterPro" id="IPR012677">
    <property type="entry name" value="Nucleotide-bd_a/b_plait_sf"/>
</dbReference>